<dbReference type="PaxDb" id="1198114-AciX9_0658"/>
<keyword evidence="4" id="KW-1185">Reference proteome</keyword>
<protein>
    <submittedName>
        <fullName evidence="3">Uncharacterized protein</fullName>
    </submittedName>
</protein>
<dbReference type="RefSeq" id="WP_013579057.1">
    <property type="nucleotide sequence ID" value="NC_015064.1"/>
</dbReference>
<keyword evidence="2" id="KW-0732">Signal</keyword>
<dbReference type="STRING" id="1198114.AciX9_0658"/>
<dbReference type="EMBL" id="CP002480">
    <property type="protein sequence ID" value="ADW67729.1"/>
    <property type="molecule type" value="Genomic_DNA"/>
</dbReference>
<feature type="chain" id="PRO_5003233537" evidence="2">
    <location>
        <begin position="18"/>
        <end position="292"/>
    </location>
</feature>
<feature type="signal peptide" evidence="2">
    <location>
        <begin position="1"/>
        <end position="17"/>
    </location>
</feature>
<dbReference type="Proteomes" id="UP000000343">
    <property type="component" value="Chromosome"/>
</dbReference>
<feature type="compositionally biased region" description="Pro residues" evidence="1">
    <location>
        <begin position="280"/>
        <end position="292"/>
    </location>
</feature>
<dbReference type="KEGG" id="acm:AciX9_0658"/>
<feature type="region of interest" description="Disordered" evidence="1">
    <location>
        <begin position="17"/>
        <end position="38"/>
    </location>
</feature>
<organism evidence="4">
    <name type="scientific">Granulicella tundricola (strain ATCC BAA-1859 / DSM 23138 / MP5ACTX9)</name>
    <dbReference type="NCBI Taxonomy" id="1198114"/>
    <lineage>
        <taxon>Bacteria</taxon>
        <taxon>Pseudomonadati</taxon>
        <taxon>Acidobacteriota</taxon>
        <taxon>Terriglobia</taxon>
        <taxon>Terriglobales</taxon>
        <taxon>Acidobacteriaceae</taxon>
        <taxon>Granulicella</taxon>
    </lineage>
</organism>
<name>E8WZR8_GRATM</name>
<evidence type="ECO:0000256" key="2">
    <source>
        <dbReference type="SAM" id="SignalP"/>
    </source>
</evidence>
<proteinExistence type="predicted"/>
<dbReference type="AlphaFoldDB" id="E8WZR8"/>
<dbReference type="HOGENOM" id="CLU_952372_0_0_0"/>
<feature type="region of interest" description="Disordered" evidence="1">
    <location>
        <begin position="268"/>
        <end position="292"/>
    </location>
</feature>
<dbReference type="OrthoDB" id="116112at2"/>
<sequence>MKLPLFALVLLTMQAAAPQQQQPAPPRPTQPRMTSSSPLNDSFDELLIRIETTAAQYRSLIPSLTVDETADTWVTPPAAPFKHHVELKSTFRVVRQPNSPNLKESREITQIDGKPYLPEDRARIPMLFDGAFSGGQSLYFRPESRHCLTYIAAPGLTKDKLIQITFYAQKSVDNDPTCSAITPGLKGGARIEPLFLQVVHVERTIPTPIAIQRKTASFSSVDYAPADFGDLSVWLPTLIIASTPDDSRHFAARYSNYHHLTVNSTILPGTITEPEKSEPPKPTPPPLPRLRP</sequence>
<evidence type="ECO:0000256" key="1">
    <source>
        <dbReference type="SAM" id="MobiDB-lite"/>
    </source>
</evidence>
<accession>E8WZR8</accession>
<evidence type="ECO:0000313" key="4">
    <source>
        <dbReference type="Proteomes" id="UP000000343"/>
    </source>
</evidence>
<evidence type="ECO:0000313" key="3">
    <source>
        <dbReference type="EMBL" id="ADW67729.1"/>
    </source>
</evidence>
<reference evidence="4" key="1">
    <citation type="submission" date="2011-01" db="EMBL/GenBank/DDBJ databases">
        <title>Complete sequence of chromosome of Acidobacterium sp. MP5ACTX9.</title>
        <authorList>
            <consortium name="US DOE Joint Genome Institute"/>
            <person name="Lucas S."/>
            <person name="Copeland A."/>
            <person name="Lapidus A."/>
            <person name="Cheng J.-F."/>
            <person name="Goodwin L."/>
            <person name="Pitluck S."/>
            <person name="Teshima H."/>
            <person name="Detter J.C."/>
            <person name="Han C."/>
            <person name="Tapia R."/>
            <person name="Land M."/>
            <person name="Hauser L."/>
            <person name="Kyrpides N."/>
            <person name="Ivanova N."/>
            <person name="Ovchinnikova G."/>
            <person name="Pagani I."/>
            <person name="Rawat S.R."/>
            <person name="Mannisto M."/>
            <person name="Haggblom M.M."/>
            <person name="Woyke T."/>
        </authorList>
    </citation>
    <scope>NUCLEOTIDE SEQUENCE [LARGE SCALE GENOMIC DNA]</scope>
    <source>
        <strain evidence="4">MP5ACTX9</strain>
    </source>
</reference>
<gene>
    <name evidence="3" type="ordered locus">AciX9_0658</name>
</gene>